<reference evidence="10 11" key="1">
    <citation type="submission" date="2014-08" db="EMBL/GenBank/DDBJ databases">
        <title>Draft genome sequence of a novel L-asparaginase producing marine bacterium, Halomonas campaniensis.</title>
        <authorList>
            <person name="Sundarakrishnan B."/>
            <person name="Moushumi Priya A."/>
            <person name="Raman G."/>
            <person name="Sakthivel N."/>
            <person name="Park S."/>
            <person name="Jayachandran S."/>
        </authorList>
    </citation>
    <scope>NUCLEOTIDE SEQUENCE [LARGE SCALE GENOMIC DNA]</scope>
    <source>
        <strain evidence="10 11">SK03</strain>
    </source>
</reference>
<dbReference type="Pfam" id="PF00266">
    <property type="entry name" value="Aminotran_5"/>
    <property type="match status" value="1"/>
</dbReference>
<evidence type="ECO:0000256" key="7">
    <source>
        <dbReference type="ARBA" id="ARBA00022898"/>
    </source>
</evidence>
<comment type="catalytic activity">
    <reaction evidence="8">
        <text>(sulfur carrier)-H + L-cysteine = (sulfur carrier)-SH + L-alanine</text>
        <dbReference type="Rhea" id="RHEA:43892"/>
        <dbReference type="Rhea" id="RHEA-COMP:14737"/>
        <dbReference type="Rhea" id="RHEA-COMP:14739"/>
        <dbReference type="ChEBI" id="CHEBI:29917"/>
        <dbReference type="ChEBI" id="CHEBI:35235"/>
        <dbReference type="ChEBI" id="CHEBI:57972"/>
        <dbReference type="ChEBI" id="CHEBI:64428"/>
        <dbReference type="EC" id="2.8.1.7"/>
    </reaction>
</comment>
<dbReference type="NCBIfam" id="TIGR01979">
    <property type="entry name" value="sufS"/>
    <property type="match status" value="1"/>
</dbReference>
<comment type="cofactor">
    <cofactor evidence="1">
        <name>pyridoxal 5'-phosphate</name>
        <dbReference type="ChEBI" id="CHEBI:597326"/>
    </cofactor>
</comment>
<evidence type="ECO:0000313" key="11">
    <source>
        <dbReference type="Proteomes" id="UP000197334"/>
    </source>
</evidence>
<dbReference type="InterPro" id="IPR010970">
    <property type="entry name" value="Cys_dSase_SufS"/>
</dbReference>
<dbReference type="InterPro" id="IPR015424">
    <property type="entry name" value="PyrdxlP-dep_Trfase"/>
</dbReference>
<dbReference type="CDD" id="cd06453">
    <property type="entry name" value="SufS_like"/>
    <property type="match status" value="1"/>
</dbReference>
<dbReference type="GO" id="GO:0031071">
    <property type="term" value="F:cysteine desulfurase activity"/>
    <property type="evidence" value="ECO:0007669"/>
    <property type="project" value="UniProtKB-EC"/>
</dbReference>
<evidence type="ECO:0000256" key="6">
    <source>
        <dbReference type="ARBA" id="ARBA00022679"/>
    </source>
</evidence>
<gene>
    <name evidence="10" type="ORF">JI62_12405</name>
</gene>
<comment type="function">
    <text evidence="2">Catalyzes the removal of elemental sulfur and selenium atoms from L-cysteine, L-cystine, L-selenocysteine, and L-selenocystine to produce L-alanine.</text>
</comment>
<name>A0A246RWM4_9GAMM</name>
<organism evidence="10 11">
    <name type="scientific">Halomonas campaniensis</name>
    <dbReference type="NCBI Taxonomy" id="213554"/>
    <lineage>
        <taxon>Bacteria</taxon>
        <taxon>Pseudomonadati</taxon>
        <taxon>Pseudomonadota</taxon>
        <taxon>Gammaproteobacteria</taxon>
        <taxon>Oceanospirillales</taxon>
        <taxon>Halomonadaceae</taxon>
        <taxon>Halomonas</taxon>
    </lineage>
</organism>
<dbReference type="PIRSF" id="PIRSF005572">
    <property type="entry name" value="NifS"/>
    <property type="match status" value="1"/>
</dbReference>
<dbReference type="Gene3D" id="3.90.1150.10">
    <property type="entry name" value="Aspartate Aminotransferase, domain 1"/>
    <property type="match status" value="1"/>
</dbReference>
<dbReference type="Proteomes" id="UP000197334">
    <property type="component" value="Unassembled WGS sequence"/>
</dbReference>
<comment type="similarity">
    <text evidence="3">Belongs to the class-V pyridoxal-phosphate-dependent aminotransferase family. Csd subfamily.</text>
</comment>
<dbReference type="GO" id="GO:0006534">
    <property type="term" value="P:cysteine metabolic process"/>
    <property type="evidence" value="ECO:0007669"/>
    <property type="project" value="InterPro"/>
</dbReference>
<dbReference type="STRING" id="213554.FF32_12560"/>
<feature type="domain" description="Aminotransferase class V" evidence="9">
    <location>
        <begin position="49"/>
        <end position="419"/>
    </location>
</feature>
<keyword evidence="11" id="KW-1185">Reference proteome</keyword>
<dbReference type="GO" id="GO:0030170">
    <property type="term" value="F:pyridoxal phosphate binding"/>
    <property type="evidence" value="ECO:0007669"/>
    <property type="project" value="InterPro"/>
</dbReference>
<keyword evidence="7" id="KW-0663">Pyridoxal phosphate</keyword>
<evidence type="ECO:0000256" key="5">
    <source>
        <dbReference type="ARBA" id="ARBA00021850"/>
    </source>
</evidence>
<sequence length="431" mass="46361">MPHSVIEPTLSPLQASALQTSPASATFDVMRLRQDFPVLAREVHGKPLIYLDNAATSQTPQQVIDVFSDYYSRYNANIHRGLHTLADEATAAFEGTRQRVKGFLNAEDARQIIFTRGTTEAINLVVNSWGRTNLAPGDEVLISMLEHHSNIVPWQLLAAEIGFTIKVIPVEATGALDMAAYRELLSERTKLVAVNHVSNALGTVNPVQEMAAHAHQQGALILVDGAQAAPHQVVDVQAIDADFYAFSGHKVYGPTGVGVLYGKHALLETMPPWQGGGEMISTVSFDVGTTFAAIPHKFEAGTPAIAEVIALGRALEWMESTGIAAIGAWEGQLLNHATQAVGNIDGLRILGTAPNKAAVLSFIVEGAHSQDIGLLIDQLGVAIRTGHHCAQPLLHHFGVDATCRASFAAYNTLEEVDRFVEALQRVIGMVR</sequence>
<evidence type="ECO:0000256" key="2">
    <source>
        <dbReference type="ARBA" id="ARBA00002824"/>
    </source>
</evidence>
<dbReference type="AlphaFoldDB" id="A0A246RWM4"/>
<protein>
    <recommendedName>
        <fullName evidence="5">Probable cysteine desulfurase</fullName>
        <ecNumber evidence="4">2.8.1.7</ecNumber>
    </recommendedName>
</protein>
<proteinExistence type="inferred from homology"/>
<dbReference type="InterPro" id="IPR016454">
    <property type="entry name" value="Cysteine_dSase"/>
</dbReference>
<comment type="caution">
    <text evidence="10">The sequence shown here is derived from an EMBL/GenBank/DDBJ whole genome shotgun (WGS) entry which is preliminary data.</text>
</comment>
<keyword evidence="6" id="KW-0808">Transferase</keyword>
<evidence type="ECO:0000256" key="1">
    <source>
        <dbReference type="ARBA" id="ARBA00001933"/>
    </source>
</evidence>
<evidence type="ECO:0000256" key="4">
    <source>
        <dbReference type="ARBA" id="ARBA00012239"/>
    </source>
</evidence>
<dbReference type="InterPro" id="IPR000192">
    <property type="entry name" value="Aminotrans_V_dom"/>
</dbReference>
<evidence type="ECO:0000313" key="10">
    <source>
        <dbReference type="EMBL" id="OWV28496.1"/>
    </source>
</evidence>
<dbReference type="EC" id="2.8.1.7" evidence="4"/>
<dbReference type="RefSeq" id="WP_088700487.1">
    <property type="nucleotide sequence ID" value="NZ_JPUA01000034.1"/>
</dbReference>
<dbReference type="Gene3D" id="3.40.640.10">
    <property type="entry name" value="Type I PLP-dependent aspartate aminotransferase-like (Major domain)"/>
    <property type="match status" value="1"/>
</dbReference>
<evidence type="ECO:0000256" key="8">
    <source>
        <dbReference type="ARBA" id="ARBA00050776"/>
    </source>
</evidence>
<evidence type="ECO:0000256" key="3">
    <source>
        <dbReference type="ARBA" id="ARBA00010447"/>
    </source>
</evidence>
<evidence type="ECO:0000259" key="9">
    <source>
        <dbReference type="Pfam" id="PF00266"/>
    </source>
</evidence>
<dbReference type="PANTHER" id="PTHR43586">
    <property type="entry name" value="CYSTEINE DESULFURASE"/>
    <property type="match status" value="1"/>
</dbReference>
<accession>A0A246RWM4</accession>
<dbReference type="InterPro" id="IPR015421">
    <property type="entry name" value="PyrdxlP-dep_Trfase_major"/>
</dbReference>
<dbReference type="OrthoDB" id="9808002at2"/>
<dbReference type="SUPFAM" id="SSF53383">
    <property type="entry name" value="PLP-dependent transferases"/>
    <property type="match status" value="1"/>
</dbReference>
<dbReference type="EMBL" id="JPUA01000034">
    <property type="protein sequence ID" value="OWV28496.1"/>
    <property type="molecule type" value="Genomic_DNA"/>
</dbReference>
<dbReference type="InterPro" id="IPR015422">
    <property type="entry name" value="PyrdxlP-dep_Trfase_small"/>
</dbReference>
<dbReference type="PANTHER" id="PTHR43586:SF8">
    <property type="entry name" value="CYSTEINE DESULFURASE 1, CHLOROPLASTIC"/>
    <property type="match status" value="1"/>
</dbReference>